<dbReference type="InterPro" id="IPR001245">
    <property type="entry name" value="Ser-Thr/Tyr_kinase_cat_dom"/>
</dbReference>
<dbReference type="InterPro" id="IPR011009">
    <property type="entry name" value="Kinase-like_dom_sf"/>
</dbReference>
<evidence type="ECO:0000259" key="3">
    <source>
        <dbReference type="PROSITE" id="PS50011"/>
    </source>
</evidence>
<dbReference type="PANTHER" id="PTHR27001:SF801">
    <property type="entry name" value="INACTIVE PROTEIN KINASE SELMODRAFT_444075-LIKE"/>
    <property type="match status" value="1"/>
</dbReference>
<organism evidence="4 5">
    <name type="scientific">Ficus carica</name>
    <name type="common">Common fig</name>
    <dbReference type="NCBI Taxonomy" id="3494"/>
    <lineage>
        <taxon>Eukaryota</taxon>
        <taxon>Viridiplantae</taxon>
        <taxon>Streptophyta</taxon>
        <taxon>Embryophyta</taxon>
        <taxon>Tracheophyta</taxon>
        <taxon>Spermatophyta</taxon>
        <taxon>Magnoliopsida</taxon>
        <taxon>eudicotyledons</taxon>
        <taxon>Gunneridae</taxon>
        <taxon>Pentapetalae</taxon>
        <taxon>rosids</taxon>
        <taxon>fabids</taxon>
        <taxon>Rosales</taxon>
        <taxon>Moraceae</taxon>
        <taxon>Ficeae</taxon>
        <taxon>Ficus</taxon>
    </lineage>
</organism>
<feature type="domain" description="Protein kinase" evidence="3">
    <location>
        <begin position="306"/>
        <end position="588"/>
    </location>
</feature>
<dbReference type="Gene3D" id="3.30.200.20">
    <property type="entry name" value="Phosphorylase Kinase, domain 1"/>
    <property type="match status" value="1"/>
</dbReference>
<dbReference type="Pfam" id="PF07714">
    <property type="entry name" value="PK_Tyr_Ser-Thr"/>
    <property type="match status" value="1"/>
</dbReference>
<evidence type="ECO:0000256" key="2">
    <source>
        <dbReference type="ARBA" id="ARBA00022840"/>
    </source>
</evidence>
<reference evidence="4" key="1">
    <citation type="submission" date="2023-07" db="EMBL/GenBank/DDBJ databases">
        <title>draft genome sequence of fig (Ficus carica).</title>
        <authorList>
            <person name="Takahashi T."/>
            <person name="Nishimura K."/>
        </authorList>
    </citation>
    <scope>NUCLEOTIDE SEQUENCE</scope>
</reference>
<dbReference type="PANTHER" id="PTHR27001">
    <property type="entry name" value="OS01G0253100 PROTEIN"/>
    <property type="match status" value="1"/>
</dbReference>
<dbReference type="EMBL" id="BTGU01000007">
    <property type="protein sequence ID" value="GMN37927.1"/>
    <property type="molecule type" value="Genomic_DNA"/>
</dbReference>
<dbReference type="PROSITE" id="PS50011">
    <property type="entry name" value="PROTEIN_KINASE_DOM"/>
    <property type="match status" value="1"/>
</dbReference>
<name>A0AA87ZPY4_FICCA</name>
<dbReference type="Gene3D" id="1.10.510.10">
    <property type="entry name" value="Transferase(Phosphotransferase) domain 1"/>
    <property type="match status" value="1"/>
</dbReference>
<dbReference type="Proteomes" id="UP001187192">
    <property type="component" value="Unassembled WGS sequence"/>
</dbReference>
<keyword evidence="1" id="KW-0547">Nucleotide-binding</keyword>
<keyword evidence="5" id="KW-1185">Reference proteome</keyword>
<evidence type="ECO:0000313" key="5">
    <source>
        <dbReference type="Proteomes" id="UP001187192"/>
    </source>
</evidence>
<dbReference type="SUPFAM" id="SSF56112">
    <property type="entry name" value="Protein kinase-like (PK-like)"/>
    <property type="match status" value="1"/>
</dbReference>
<proteinExistence type="predicted"/>
<evidence type="ECO:0000313" key="4">
    <source>
        <dbReference type="EMBL" id="GMN37927.1"/>
    </source>
</evidence>
<comment type="caution">
    <text evidence="4">The sequence shown here is derived from an EMBL/GenBank/DDBJ whole genome shotgun (WGS) entry which is preliminary data.</text>
</comment>
<accession>A0AA87ZPY4</accession>
<gene>
    <name evidence="4" type="ORF">TIFTF001_007220</name>
</gene>
<protein>
    <recommendedName>
        <fullName evidence="3">Protein kinase domain-containing protein</fullName>
    </recommendedName>
</protein>
<sequence length="594" mass="66792">MVRKMKKGTQKGVVVLLEGNKASKESTGVAPLWKAINDVVGPEDQVLVLTLLYWNNIDDGGAVTALKPLPASTLVAATSAPSSSRDDIYNLNDIQTCDDDVDDDNEQPLLIHDNPDVNFMYVKEIGQREKAYAEVFKPFYRTCRTYRVKFEVKIAAGIRPKDIVIEEANNAKAKWIVMDRCFVRDPSFQLTGTKCNIISVNDDGEAIFHRSLNSESPSAEAMNKVKSEHNYIKLAKEPKPLGRSFNLCFKLPPISEPPSPRSTSNSPQIKKLKMAELSIEGSTSKTPSRKFCDPNFVLRLPLKLSREEIEEITLGFSMRISADESQHFVVFEGFFTLYQSRVLVKMFRGESGGNFLQAERKAALSMRHKNIMRLLGYNQSEDTTFLVFPFAKRCTLDLCLAGLGGRELKLTFQDILKIAIGIAQGLRYMHEECPRGPIVHGKLLLSNVFIGDDLLPKISGFGAATWLHFNQAWPVLCERYSSLEDCPNRDSVAQVKSDVLSFGVLLLRLFCGIPVPQDDETLIKWARPLLRERAFHILLGKSDEDLEDLDMHEMFRVMCTAFQCVMIRPDKRPCMSEVVSSLKGDIFCVMQSSP</sequence>
<evidence type="ECO:0000256" key="1">
    <source>
        <dbReference type="ARBA" id="ARBA00022741"/>
    </source>
</evidence>
<dbReference type="GO" id="GO:0005886">
    <property type="term" value="C:plasma membrane"/>
    <property type="evidence" value="ECO:0007669"/>
    <property type="project" value="TreeGrafter"/>
</dbReference>
<dbReference type="AlphaFoldDB" id="A0AA87ZPY4"/>
<dbReference type="GO" id="GO:0005524">
    <property type="term" value="F:ATP binding"/>
    <property type="evidence" value="ECO:0007669"/>
    <property type="project" value="UniProtKB-KW"/>
</dbReference>
<dbReference type="InterPro" id="IPR000719">
    <property type="entry name" value="Prot_kinase_dom"/>
</dbReference>
<keyword evidence="2" id="KW-0067">ATP-binding</keyword>
<dbReference type="GO" id="GO:0004672">
    <property type="term" value="F:protein kinase activity"/>
    <property type="evidence" value="ECO:0007669"/>
    <property type="project" value="InterPro"/>
</dbReference>